<accession>A0ABS8CVT6</accession>
<gene>
    <name evidence="2" type="ORF">LIP50_05105</name>
</gene>
<name>A0ABS8CVT6_9FIRM</name>
<dbReference type="Proteomes" id="UP001299409">
    <property type="component" value="Unassembled WGS sequence"/>
</dbReference>
<organism evidence="2 3">
    <name type="scientific">Intestinibacter bartlettii</name>
    <dbReference type="NCBI Taxonomy" id="261299"/>
    <lineage>
        <taxon>Bacteria</taxon>
        <taxon>Bacillati</taxon>
        <taxon>Bacillota</taxon>
        <taxon>Clostridia</taxon>
        <taxon>Peptostreptococcales</taxon>
        <taxon>Peptostreptococcaceae</taxon>
        <taxon>Intestinibacter</taxon>
    </lineage>
</organism>
<dbReference type="InterPro" id="IPR023214">
    <property type="entry name" value="HAD_sf"/>
</dbReference>
<dbReference type="Gene3D" id="3.40.50.1000">
    <property type="entry name" value="HAD superfamily/HAD-like"/>
    <property type="match status" value="2"/>
</dbReference>
<sequence length="262" mass="31082">MFKMVVFSDLDRSIIYSKRFLGEDKSELEIEIYKNENISYISKKTVKLIKQLQRNIEFIPTTTRNIEQFKRIEFSKYDIDFKYAITSNGGNILVNGQIDSEYKDYINQKLKNSIHIDEIMKLLEEYKNIKGIKKIRKADNIFAYIVVDNKIFDLKYIELFINKIKDLNWETYINGTKIYFLPQELKKSTAIKYICDKFGYKNTFAIGDSIMDKDMLDFCRSSYLLRHGDLVNSLSKENKYIISRECGFRGSEEVLKYIISYK</sequence>
<evidence type="ECO:0000259" key="1">
    <source>
        <dbReference type="Pfam" id="PF05116"/>
    </source>
</evidence>
<dbReference type="SUPFAM" id="SSF56784">
    <property type="entry name" value="HAD-like"/>
    <property type="match status" value="1"/>
</dbReference>
<keyword evidence="3" id="KW-1185">Reference proteome</keyword>
<dbReference type="EMBL" id="JAJBMB010000004">
    <property type="protein sequence ID" value="MCB5445580.1"/>
    <property type="molecule type" value="Genomic_DNA"/>
</dbReference>
<evidence type="ECO:0000313" key="3">
    <source>
        <dbReference type="Proteomes" id="UP001299409"/>
    </source>
</evidence>
<evidence type="ECO:0000313" key="2">
    <source>
        <dbReference type="EMBL" id="MCB5445580.1"/>
    </source>
</evidence>
<dbReference type="InterPro" id="IPR006380">
    <property type="entry name" value="SPP-like_dom"/>
</dbReference>
<comment type="caution">
    <text evidence="2">The sequence shown here is derived from an EMBL/GenBank/DDBJ whole genome shotgun (WGS) entry which is preliminary data.</text>
</comment>
<dbReference type="PIRSF" id="PIRSF030802">
    <property type="entry name" value="UCP030802"/>
    <property type="match status" value="1"/>
</dbReference>
<dbReference type="Pfam" id="PF05116">
    <property type="entry name" value="S6PP"/>
    <property type="match status" value="1"/>
</dbReference>
<dbReference type="InterPro" id="IPR024197">
    <property type="entry name" value="TPP-like"/>
</dbReference>
<feature type="domain" description="Sucrose phosphatase-like" evidence="1">
    <location>
        <begin position="48"/>
        <end position="216"/>
    </location>
</feature>
<protein>
    <recommendedName>
        <fullName evidence="1">Sucrose phosphatase-like domain-containing protein</fullName>
    </recommendedName>
</protein>
<reference evidence="2 3" key="1">
    <citation type="submission" date="2021-10" db="EMBL/GenBank/DDBJ databases">
        <title>Collection of gut derived symbiotic bacterial strains cultured from healthy donors.</title>
        <authorList>
            <person name="Lin H."/>
            <person name="Littmann E."/>
            <person name="Claire K."/>
            <person name="Pamer E."/>
        </authorList>
    </citation>
    <scope>NUCLEOTIDE SEQUENCE [LARGE SCALE GENOMIC DNA]</scope>
    <source>
        <strain evidence="2 3">MSK.17.68</strain>
    </source>
</reference>
<proteinExistence type="predicted"/>
<dbReference type="InterPro" id="IPR036412">
    <property type="entry name" value="HAD-like_sf"/>
</dbReference>